<gene>
    <name evidence="1" type="ORF">DHETER_LOCUS6952</name>
</gene>
<dbReference type="EMBL" id="CAJVPU010009288">
    <property type="protein sequence ID" value="CAG8593347.1"/>
    <property type="molecule type" value="Genomic_DNA"/>
</dbReference>
<evidence type="ECO:0000313" key="1">
    <source>
        <dbReference type="EMBL" id="CAG8593347.1"/>
    </source>
</evidence>
<keyword evidence="2" id="KW-1185">Reference proteome</keyword>
<accession>A0ACA9MKZ0</accession>
<reference evidence="1" key="1">
    <citation type="submission" date="2021-06" db="EMBL/GenBank/DDBJ databases">
        <authorList>
            <person name="Kallberg Y."/>
            <person name="Tangrot J."/>
            <person name="Rosling A."/>
        </authorList>
    </citation>
    <scope>NUCLEOTIDE SEQUENCE</scope>
    <source>
        <strain evidence="1">IL203A</strain>
    </source>
</reference>
<comment type="caution">
    <text evidence="1">The sequence shown here is derived from an EMBL/GenBank/DDBJ whole genome shotgun (WGS) entry which is preliminary data.</text>
</comment>
<protein>
    <submittedName>
        <fullName evidence="1">6985_t:CDS:1</fullName>
    </submittedName>
</protein>
<name>A0ACA9MKZ0_9GLOM</name>
<evidence type="ECO:0000313" key="2">
    <source>
        <dbReference type="Proteomes" id="UP000789702"/>
    </source>
</evidence>
<feature type="non-terminal residue" evidence="1">
    <location>
        <position position="1"/>
    </location>
</feature>
<sequence>REEIKVLIHGAAGRTGEDYLIIESTRMVITYLLEASTPKTDYKITATINNNGLEDHPDFNNPNLTVIKNRFIDEVEVKKLVSSHDIIIFAAGTKLSNAFFPNKVYSRPAEWIREAIIETQKNIPGKQIKFIGITAMSARNADKGPLWNQYTFGIWCRPSFEDMILFEDTFLEATDGKKVNYIFLRPPGLTNDIPDHEVQVDPEKRPDGEFRVKRKVLAKFIVNECVLGNKYDGRAIVLVHE</sequence>
<organism evidence="1 2">
    <name type="scientific">Dentiscutata heterogama</name>
    <dbReference type="NCBI Taxonomy" id="1316150"/>
    <lineage>
        <taxon>Eukaryota</taxon>
        <taxon>Fungi</taxon>
        <taxon>Fungi incertae sedis</taxon>
        <taxon>Mucoromycota</taxon>
        <taxon>Glomeromycotina</taxon>
        <taxon>Glomeromycetes</taxon>
        <taxon>Diversisporales</taxon>
        <taxon>Gigasporaceae</taxon>
        <taxon>Dentiscutata</taxon>
    </lineage>
</organism>
<dbReference type="Proteomes" id="UP000789702">
    <property type="component" value="Unassembled WGS sequence"/>
</dbReference>
<proteinExistence type="predicted"/>